<accession>A0A4U6VR86</accession>
<evidence type="ECO:0000313" key="1">
    <source>
        <dbReference type="EMBL" id="TKW31752.1"/>
    </source>
</evidence>
<proteinExistence type="predicted"/>
<name>A0A4U6VR86_SETVI</name>
<reference evidence="1" key="1">
    <citation type="submission" date="2019-03" db="EMBL/GenBank/DDBJ databases">
        <title>WGS assembly of Setaria viridis.</title>
        <authorList>
            <person name="Huang P."/>
            <person name="Jenkins J."/>
            <person name="Grimwood J."/>
            <person name="Barry K."/>
            <person name="Healey A."/>
            <person name="Mamidi S."/>
            <person name="Sreedasyam A."/>
            <person name="Shu S."/>
            <person name="Feldman M."/>
            <person name="Wu J."/>
            <person name="Yu Y."/>
            <person name="Chen C."/>
            <person name="Johnson J."/>
            <person name="Rokhsar D."/>
            <person name="Baxter I."/>
            <person name="Schmutz J."/>
            <person name="Brutnell T."/>
            <person name="Kellogg E."/>
        </authorList>
    </citation>
    <scope>NUCLEOTIDE SEQUENCE [LARGE SCALE GENOMIC DNA]</scope>
</reference>
<gene>
    <name evidence="1" type="ORF">SEVIR_2G126600v2</name>
</gene>
<evidence type="ECO:0000313" key="2">
    <source>
        <dbReference type="Proteomes" id="UP000298652"/>
    </source>
</evidence>
<keyword evidence="2" id="KW-1185">Reference proteome</keyword>
<dbReference type="Proteomes" id="UP000298652">
    <property type="component" value="Chromosome 2"/>
</dbReference>
<organism evidence="1 2">
    <name type="scientific">Setaria viridis</name>
    <name type="common">Green bristlegrass</name>
    <name type="synonym">Setaria italica subsp. viridis</name>
    <dbReference type="NCBI Taxonomy" id="4556"/>
    <lineage>
        <taxon>Eukaryota</taxon>
        <taxon>Viridiplantae</taxon>
        <taxon>Streptophyta</taxon>
        <taxon>Embryophyta</taxon>
        <taxon>Tracheophyta</taxon>
        <taxon>Spermatophyta</taxon>
        <taxon>Magnoliopsida</taxon>
        <taxon>Liliopsida</taxon>
        <taxon>Poales</taxon>
        <taxon>Poaceae</taxon>
        <taxon>PACMAD clade</taxon>
        <taxon>Panicoideae</taxon>
        <taxon>Panicodae</taxon>
        <taxon>Paniceae</taxon>
        <taxon>Cenchrinae</taxon>
        <taxon>Setaria</taxon>
    </lineage>
</organism>
<dbReference type="Gramene" id="TKW31752">
    <property type="protein sequence ID" value="TKW31752"/>
    <property type="gene ID" value="SEVIR_2G126600v2"/>
</dbReference>
<dbReference type="OMA" id="EATIWHT"/>
<dbReference type="EMBL" id="CM016553">
    <property type="protein sequence ID" value="TKW31752.1"/>
    <property type="molecule type" value="Genomic_DNA"/>
</dbReference>
<evidence type="ECO:0008006" key="3">
    <source>
        <dbReference type="Google" id="ProtNLM"/>
    </source>
</evidence>
<protein>
    <recommendedName>
        <fullName evidence="3">Reverse transcriptase zinc-binding domain-containing protein</fullName>
    </recommendedName>
</protein>
<dbReference type="AlphaFoldDB" id="A0A4U6VR86"/>
<sequence length="125" mass="14705">MRPDDLCPFCSEQEGCSHLFISCPRTKSFWASLSIDFSVMTHVHDIEQLWIANPFLEPNQRMRTTVLTCVLWNICKCRNAKVFRGEDETNAQISRRCYDDLRLWSHRCFSSSAKDKLIEWSSFFS</sequence>